<dbReference type="EMBL" id="BAAACG010000008">
    <property type="protein sequence ID" value="GAA0739720.1"/>
    <property type="molecule type" value="Genomic_DNA"/>
</dbReference>
<feature type="transmembrane region" description="Helical" evidence="4">
    <location>
        <begin position="12"/>
        <end position="32"/>
    </location>
</feature>
<keyword evidence="4" id="KW-1133">Transmembrane helix</keyword>
<keyword evidence="4" id="KW-0812">Transmembrane</keyword>
<dbReference type="InterPro" id="IPR004089">
    <property type="entry name" value="MCPsignal_dom"/>
</dbReference>
<feature type="transmembrane region" description="Helical" evidence="4">
    <location>
        <begin position="59"/>
        <end position="79"/>
    </location>
</feature>
<dbReference type="Proteomes" id="UP001501510">
    <property type="component" value="Unassembled WGS sequence"/>
</dbReference>
<sequence length="567" mass="62580">MKQKIIKNTFLLFAVILLGFNTLLFFTTKSIINKIMTANLSNDKVEIILSNFNGQYLKFMAIVFVLMLLASFIIVKLFVTNMYNSIDNMVVQLQKVSEGEFATRLSEEGPLGDIGNKINKVVKSTKKILSDLLQTSQKNKSISDTLSENSLDTEKASQNIASSVSSVADTTTTQADSAVSTREITTDLAKNTEEIANYAKDSKNIAGEMIDIIKENKQIFDTMIDKIKLTGKVSIDLAKNVNILEKEAEEISKITDAVTDISERTNLLALNAAIEAARAGEQGKGFSVVADEVRKLAEQSSQSAGEIRNLIETITGQISNITKEADKQSSEVNEDIIYADKSKESFESIIRSTNSTYKAVEEIYKLAQKSSEMSNNVDDLMDTIVSGSQECASMTEEITASSEEQSALVTEVATLVEKMNESTHEIDDELKRYITNVSIGDKEQKCIDEGFKVLQNVREDIISKKLAKDNCSGLCKKYVDDNFEFEYIGVIDEEGIMKSANVAITKGNDSFAHRPYFKEAINGKVYTSTPYISSVSYNYCVAIAIPLEYDDGSIKGVLMGDVCIENS</sequence>
<dbReference type="CDD" id="cd11386">
    <property type="entry name" value="MCP_signal"/>
    <property type="match status" value="1"/>
</dbReference>
<evidence type="ECO:0000256" key="4">
    <source>
        <dbReference type="SAM" id="Phobius"/>
    </source>
</evidence>
<dbReference type="Gene3D" id="3.30.450.20">
    <property type="entry name" value="PAS domain"/>
    <property type="match status" value="1"/>
</dbReference>
<keyword evidence="4" id="KW-0472">Membrane</keyword>
<evidence type="ECO:0000256" key="2">
    <source>
        <dbReference type="ARBA" id="ARBA00023224"/>
    </source>
</evidence>
<gene>
    <name evidence="6" type="ORF">GCM10008906_18830</name>
</gene>
<feature type="domain" description="Methyl-accepting transducer" evidence="5">
    <location>
        <begin position="149"/>
        <end position="385"/>
    </location>
</feature>
<dbReference type="PANTHER" id="PTHR32089:SF114">
    <property type="entry name" value="METHYL-ACCEPTING CHEMOTAXIS PROTEIN MCPB"/>
    <property type="match status" value="1"/>
</dbReference>
<proteinExistence type="predicted"/>
<name>A0ABN1JH80_9CLOT</name>
<evidence type="ECO:0000256" key="1">
    <source>
        <dbReference type="ARBA" id="ARBA00022500"/>
    </source>
</evidence>
<accession>A0ABN1JH80</accession>
<dbReference type="PANTHER" id="PTHR32089">
    <property type="entry name" value="METHYL-ACCEPTING CHEMOTAXIS PROTEIN MCPB"/>
    <property type="match status" value="1"/>
</dbReference>
<keyword evidence="2 3" id="KW-0807">Transducer</keyword>
<evidence type="ECO:0000259" key="5">
    <source>
        <dbReference type="PROSITE" id="PS50111"/>
    </source>
</evidence>
<dbReference type="SUPFAM" id="SSF103190">
    <property type="entry name" value="Sensory domain-like"/>
    <property type="match status" value="1"/>
</dbReference>
<evidence type="ECO:0000313" key="6">
    <source>
        <dbReference type="EMBL" id="GAA0739720.1"/>
    </source>
</evidence>
<dbReference type="SUPFAM" id="SSF58104">
    <property type="entry name" value="Methyl-accepting chemotaxis protein (MCP) signaling domain"/>
    <property type="match status" value="1"/>
</dbReference>
<dbReference type="Gene3D" id="1.10.287.950">
    <property type="entry name" value="Methyl-accepting chemotaxis protein"/>
    <property type="match status" value="1"/>
</dbReference>
<keyword evidence="7" id="KW-1185">Reference proteome</keyword>
<organism evidence="6 7">
    <name type="scientific">Clostridium oceanicum</name>
    <dbReference type="NCBI Taxonomy" id="1543"/>
    <lineage>
        <taxon>Bacteria</taxon>
        <taxon>Bacillati</taxon>
        <taxon>Bacillota</taxon>
        <taxon>Clostridia</taxon>
        <taxon>Eubacteriales</taxon>
        <taxon>Clostridiaceae</taxon>
        <taxon>Clostridium</taxon>
    </lineage>
</organism>
<dbReference type="RefSeq" id="WP_343761049.1">
    <property type="nucleotide sequence ID" value="NZ_BAAACG010000008.1"/>
</dbReference>
<dbReference type="PROSITE" id="PS50111">
    <property type="entry name" value="CHEMOTAXIS_TRANSDUC_2"/>
    <property type="match status" value="1"/>
</dbReference>
<evidence type="ECO:0000313" key="7">
    <source>
        <dbReference type="Proteomes" id="UP001501510"/>
    </source>
</evidence>
<evidence type="ECO:0000256" key="3">
    <source>
        <dbReference type="PROSITE-ProRule" id="PRU00284"/>
    </source>
</evidence>
<keyword evidence="1" id="KW-0145">Chemotaxis</keyword>
<dbReference type="Pfam" id="PF00015">
    <property type="entry name" value="MCPsignal"/>
    <property type="match status" value="1"/>
</dbReference>
<reference evidence="6 7" key="1">
    <citation type="journal article" date="2019" name="Int. J. Syst. Evol. Microbiol.">
        <title>The Global Catalogue of Microorganisms (GCM) 10K type strain sequencing project: providing services to taxonomists for standard genome sequencing and annotation.</title>
        <authorList>
            <consortium name="The Broad Institute Genomics Platform"/>
            <consortium name="The Broad Institute Genome Sequencing Center for Infectious Disease"/>
            <person name="Wu L."/>
            <person name="Ma J."/>
        </authorList>
    </citation>
    <scope>NUCLEOTIDE SEQUENCE [LARGE SCALE GENOMIC DNA]</scope>
    <source>
        <strain evidence="6 7">JCM 1407</strain>
    </source>
</reference>
<dbReference type="InterPro" id="IPR029151">
    <property type="entry name" value="Sensor-like_sf"/>
</dbReference>
<comment type="caution">
    <text evidence="6">The sequence shown here is derived from an EMBL/GenBank/DDBJ whole genome shotgun (WGS) entry which is preliminary data.</text>
</comment>
<dbReference type="SMART" id="SM00283">
    <property type="entry name" value="MA"/>
    <property type="match status" value="1"/>
</dbReference>
<protein>
    <submittedName>
        <fullName evidence="6">Methyl-accepting chemotaxis protein</fullName>
    </submittedName>
</protein>
<dbReference type="CDD" id="cd12914">
    <property type="entry name" value="PDC1_DGC_like"/>
    <property type="match status" value="1"/>
</dbReference>